<keyword evidence="5" id="KW-0418">Kinase</keyword>
<dbReference type="GO" id="GO:0016020">
    <property type="term" value="C:membrane"/>
    <property type="evidence" value="ECO:0007669"/>
    <property type="project" value="UniProtKB-SubCell"/>
</dbReference>
<name>A0A918YWP7_9GAMM</name>
<dbReference type="InterPro" id="IPR013767">
    <property type="entry name" value="PAS_fold"/>
</dbReference>
<sequence length="366" mass="39643">MTSATLIPPSVSPGATAAALLSAFPAAMAVVGLDLRFHYANPAMTRLLGARVHPGGALAEAVDAEDADALRERLHAIAQAQVESATLTLRWRRDDGGVFEGELQAAPVRDPVGRPEALLLQVRLLDDAHAALEAARRQLQLFTGAVSHDLRAPLRAIESFAARLDERYGDALDDTGRDHLARIRAAAARMSGLLAGLGDYVRAGRAELRPEPVDLSLQAEWACMALRERHPQRESRIDVAPGLIAYGDERLLRLMLEQLLDNAWRFARADAPVCVKVSGERIGDRLRLAIRDEGIGFDMRFAHKLFAPFQRLHGPEQGSGHGLGLAIAHRVVERHGGRIRAQSAPEAGTTLYIDLPAEPGAMDATR</sequence>
<proteinExistence type="predicted"/>
<gene>
    <name evidence="8" type="ORF">GCM10007167_05960</name>
</gene>
<dbReference type="GO" id="GO:0030295">
    <property type="term" value="F:protein kinase activator activity"/>
    <property type="evidence" value="ECO:0007669"/>
    <property type="project" value="TreeGrafter"/>
</dbReference>
<dbReference type="GO" id="GO:0007234">
    <property type="term" value="P:osmosensory signaling via phosphorelay pathway"/>
    <property type="evidence" value="ECO:0007669"/>
    <property type="project" value="TreeGrafter"/>
</dbReference>
<accession>A0A918YWP7</accession>
<dbReference type="InterPro" id="IPR005467">
    <property type="entry name" value="His_kinase_dom"/>
</dbReference>
<dbReference type="Pfam" id="PF00512">
    <property type="entry name" value="HisKA"/>
    <property type="match status" value="1"/>
</dbReference>
<dbReference type="Pfam" id="PF02518">
    <property type="entry name" value="HATPase_c"/>
    <property type="match status" value="1"/>
</dbReference>
<dbReference type="InterPro" id="IPR003661">
    <property type="entry name" value="HisK_dim/P_dom"/>
</dbReference>
<comment type="catalytic activity">
    <reaction evidence="1">
        <text>ATP + protein L-histidine = ADP + protein N-phospho-L-histidine.</text>
        <dbReference type="EC" id="2.7.13.3"/>
    </reaction>
</comment>
<dbReference type="InterPro" id="IPR000014">
    <property type="entry name" value="PAS"/>
</dbReference>
<organism evidence="8 9">
    <name type="scientific">Vulcaniibacterium thermophilum</name>
    <dbReference type="NCBI Taxonomy" id="1169913"/>
    <lineage>
        <taxon>Bacteria</taxon>
        <taxon>Pseudomonadati</taxon>
        <taxon>Pseudomonadota</taxon>
        <taxon>Gammaproteobacteria</taxon>
        <taxon>Lysobacterales</taxon>
        <taxon>Lysobacteraceae</taxon>
        <taxon>Vulcaniibacterium</taxon>
    </lineage>
</organism>
<keyword evidence="4" id="KW-0808">Transferase</keyword>
<reference evidence="8" key="1">
    <citation type="journal article" date="2014" name="Int. J. Syst. Evol. Microbiol.">
        <title>Complete genome sequence of Corynebacterium casei LMG S-19264T (=DSM 44701T), isolated from a smear-ripened cheese.</title>
        <authorList>
            <consortium name="US DOE Joint Genome Institute (JGI-PGF)"/>
            <person name="Walter F."/>
            <person name="Albersmeier A."/>
            <person name="Kalinowski J."/>
            <person name="Ruckert C."/>
        </authorList>
    </citation>
    <scope>NUCLEOTIDE SEQUENCE</scope>
    <source>
        <strain evidence="8">KCTC 32020</strain>
    </source>
</reference>
<evidence type="ECO:0000256" key="1">
    <source>
        <dbReference type="ARBA" id="ARBA00000085"/>
    </source>
</evidence>
<dbReference type="EMBL" id="BNCF01000002">
    <property type="protein sequence ID" value="GHE27370.1"/>
    <property type="molecule type" value="Genomic_DNA"/>
</dbReference>
<dbReference type="SMART" id="SM00387">
    <property type="entry name" value="HATPase_c"/>
    <property type="match status" value="1"/>
</dbReference>
<evidence type="ECO:0000259" key="7">
    <source>
        <dbReference type="PROSITE" id="PS50109"/>
    </source>
</evidence>
<dbReference type="PANTHER" id="PTHR42878">
    <property type="entry name" value="TWO-COMPONENT HISTIDINE KINASE"/>
    <property type="match status" value="1"/>
</dbReference>
<dbReference type="GO" id="GO:0006355">
    <property type="term" value="P:regulation of DNA-templated transcription"/>
    <property type="evidence" value="ECO:0007669"/>
    <property type="project" value="InterPro"/>
</dbReference>
<dbReference type="Proteomes" id="UP000636453">
    <property type="component" value="Unassembled WGS sequence"/>
</dbReference>
<dbReference type="Gene3D" id="1.10.287.130">
    <property type="match status" value="1"/>
</dbReference>
<comment type="caution">
    <text evidence="8">The sequence shown here is derived from an EMBL/GenBank/DDBJ whole genome shotgun (WGS) entry which is preliminary data.</text>
</comment>
<dbReference type="SUPFAM" id="SSF55785">
    <property type="entry name" value="PYP-like sensor domain (PAS domain)"/>
    <property type="match status" value="1"/>
</dbReference>
<evidence type="ECO:0000256" key="3">
    <source>
        <dbReference type="ARBA" id="ARBA00022553"/>
    </source>
</evidence>
<dbReference type="SUPFAM" id="SSF55874">
    <property type="entry name" value="ATPase domain of HSP90 chaperone/DNA topoisomerase II/histidine kinase"/>
    <property type="match status" value="1"/>
</dbReference>
<evidence type="ECO:0000256" key="4">
    <source>
        <dbReference type="ARBA" id="ARBA00022679"/>
    </source>
</evidence>
<dbReference type="InterPro" id="IPR036890">
    <property type="entry name" value="HATPase_C_sf"/>
</dbReference>
<dbReference type="InterPro" id="IPR050351">
    <property type="entry name" value="BphY/WalK/GraS-like"/>
</dbReference>
<dbReference type="GO" id="GO:0000156">
    <property type="term" value="F:phosphorelay response regulator activity"/>
    <property type="evidence" value="ECO:0007669"/>
    <property type="project" value="TreeGrafter"/>
</dbReference>
<dbReference type="Gene3D" id="3.30.565.10">
    <property type="entry name" value="Histidine kinase-like ATPase, C-terminal domain"/>
    <property type="match status" value="1"/>
</dbReference>
<dbReference type="Pfam" id="PF00989">
    <property type="entry name" value="PAS"/>
    <property type="match status" value="1"/>
</dbReference>
<evidence type="ECO:0000256" key="5">
    <source>
        <dbReference type="ARBA" id="ARBA00022777"/>
    </source>
</evidence>
<dbReference type="InterPro" id="IPR036097">
    <property type="entry name" value="HisK_dim/P_sf"/>
</dbReference>
<dbReference type="PANTHER" id="PTHR42878:SF15">
    <property type="entry name" value="BACTERIOPHYTOCHROME"/>
    <property type="match status" value="1"/>
</dbReference>
<dbReference type="SMART" id="SM00388">
    <property type="entry name" value="HisKA"/>
    <property type="match status" value="1"/>
</dbReference>
<keyword evidence="3" id="KW-0597">Phosphoprotein</keyword>
<dbReference type="PROSITE" id="PS50109">
    <property type="entry name" value="HIS_KIN"/>
    <property type="match status" value="1"/>
</dbReference>
<dbReference type="Gene3D" id="3.30.450.20">
    <property type="entry name" value="PAS domain"/>
    <property type="match status" value="1"/>
</dbReference>
<dbReference type="OrthoDB" id="9808408at2"/>
<dbReference type="NCBIfam" id="TIGR00229">
    <property type="entry name" value="sensory_box"/>
    <property type="match status" value="1"/>
</dbReference>
<dbReference type="CDD" id="cd00082">
    <property type="entry name" value="HisKA"/>
    <property type="match status" value="1"/>
</dbReference>
<keyword evidence="9" id="KW-1185">Reference proteome</keyword>
<dbReference type="EC" id="2.7.13.3" evidence="2"/>
<dbReference type="InterPro" id="IPR035965">
    <property type="entry name" value="PAS-like_dom_sf"/>
</dbReference>
<dbReference type="AlphaFoldDB" id="A0A918YWP7"/>
<feature type="domain" description="Histidine kinase" evidence="7">
    <location>
        <begin position="145"/>
        <end position="359"/>
    </location>
</feature>
<keyword evidence="6" id="KW-0472">Membrane</keyword>
<dbReference type="GO" id="GO:0000155">
    <property type="term" value="F:phosphorelay sensor kinase activity"/>
    <property type="evidence" value="ECO:0007669"/>
    <property type="project" value="InterPro"/>
</dbReference>
<evidence type="ECO:0000313" key="8">
    <source>
        <dbReference type="EMBL" id="GHE27370.1"/>
    </source>
</evidence>
<dbReference type="PRINTS" id="PR00344">
    <property type="entry name" value="BCTRLSENSOR"/>
</dbReference>
<dbReference type="RefSeq" id="WP_146472089.1">
    <property type="nucleotide sequence ID" value="NZ_BNCF01000002.1"/>
</dbReference>
<dbReference type="SUPFAM" id="SSF47384">
    <property type="entry name" value="Homodimeric domain of signal transducing histidine kinase"/>
    <property type="match status" value="1"/>
</dbReference>
<evidence type="ECO:0000256" key="2">
    <source>
        <dbReference type="ARBA" id="ARBA00012438"/>
    </source>
</evidence>
<evidence type="ECO:0000313" key="9">
    <source>
        <dbReference type="Proteomes" id="UP000636453"/>
    </source>
</evidence>
<dbReference type="InterPro" id="IPR004358">
    <property type="entry name" value="Sig_transdc_His_kin-like_C"/>
</dbReference>
<evidence type="ECO:0000256" key="6">
    <source>
        <dbReference type="ARBA" id="ARBA00023136"/>
    </source>
</evidence>
<reference evidence="8" key="2">
    <citation type="submission" date="2020-09" db="EMBL/GenBank/DDBJ databases">
        <authorList>
            <person name="Sun Q."/>
            <person name="Kim S."/>
        </authorList>
    </citation>
    <scope>NUCLEOTIDE SEQUENCE</scope>
    <source>
        <strain evidence="8">KCTC 32020</strain>
    </source>
</reference>
<dbReference type="CDD" id="cd00130">
    <property type="entry name" value="PAS"/>
    <property type="match status" value="1"/>
</dbReference>
<dbReference type="InterPro" id="IPR003594">
    <property type="entry name" value="HATPase_dom"/>
</dbReference>
<dbReference type="SMART" id="SM00091">
    <property type="entry name" value="PAS"/>
    <property type="match status" value="1"/>
</dbReference>
<protein>
    <recommendedName>
        <fullName evidence="2">histidine kinase</fullName>
        <ecNumber evidence="2">2.7.13.3</ecNumber>
    </recommendedName>
</protein>